<dbReference type="PANTHER" id="PTHR30474:SF2">
    <property type="entry name" value="PEPTIDOGLYCAN GLYCOSYLTRANSFERASE FTSW-RELATED"/>
    <property type="match status" value="1"/>
</dbReference>
<dbReference type="Proteomes" id="UP001218362">
    <property type="component" value="Chromosome"/>
</dbReference>
<dbReference type="GO" id="GO:0005886">
    <property type="term" value="C:plasma membrane"/>
    <property type="evidence" value="ECO:0007669"/>
    <property type="project" value="TreeGrafter"/>
</dbReference>
<feature type="transmembrane region" description="Helical" evidence="16">
    <location>
        <begin position="368"/>
        <end position="389"/>
    </location>
</feature>
<dbReference type="GO" id="GO:0009252">
    <property type="term" value="P:peptidoglycan biosynthetic process"/>
    <property type="evidence" value="ECO:0007669"/>
    <property type="project" value="UniProtKB-KW"/>
</dbReference>
<feature type="transmembrane region" description="Helical" evidence="16">
    <location>
        <begin position="153"/>
        <end position="170"/>
    </location>
</feature>
<evidence type="ECO:0000256" key="14">
    <source>
        <dbReference type="ARBA" id="ARBA00044770"/>
    </source>
</evidence>
<feature type="transmembrane region" description="Helical" evidence="16">
    <location>
        <begin position="177"/>
        <end position="195"/>
    </location>
</feature>
<evidence type="ECO:0000256" key="15">
    <source>
        <dbReference type="ARBA" id="ARBA00049902"/>
    </source>
</evidence>
<gene>
    <name evidence="17" type="ORF">P0Y56_06975</name>
</gene>
<evidence type="ECO:0000256" key="1">
    <source>
        <dbReference type="ARBA" id="ARBA00004141"/>
    </source>
</evidence>
<dbReference type="AlphaFoldDB" id="A0AAJ5X594"/>
<dbReference type="Pfam" id="PF01098">
    <property type="entry name" value="FTSW_RODA_SPOVE"/>
    <property type="match status" value="1"/>
</dbReference>
<evidence type="ECO:0000256" key="4">
    <source>
        <dbReference type="ARBA" id="ARBA00022692"/>
    </source>
</evidence>
<keyword evidence="7 16" id="KW-1133">Transmembrane helix</keyword>
<dbReference type="GO" id="GO:0008360">
    <property type="term" value="P:regulation of cell shape"/>
    <property type="evidence" value="ECO:0007669"/>
    <property type="project" value="UniProtKB-KW"/>
</dbReference>
<evidence type="ECO:0000256" key="3">
    <source>
        <dbReference type="ARBA" id="ARBA00022679"/>
    </source>
</evidence>
<feature type="transmembrane region" description="Helical" evidence="16">
    <location>
        <begin position="302"/>
        <end position="323"/>
    </location>
</feature>
<keyword evidence="2" id="KW-0328">Glycosyltransferase</keyword>
<comment type="catalytic activity">
    <reaction evidence="15">
        <text>[GlcNAc-(1-&gt;4)-Mur2Ac(oyl-L-Ala-gamma-D-Glu-L-Lys-D-Ala-D-Ala)](n)-di-trans,octa-cis-undecaprenyl diphosphate + beta-D-GlcNAc-(1-&gt;4)-Mur2Ac(oyl-L-Ala-gamma-D-Glu-L-Lys-D-Ala-D-Ala)-di-trans,octa-cis-undecaprenyl diphosphate = [GlcNAc-(1-&gt;4)-Mur2Ac(oyl-L-Ala-gamma-D-Glu-L-Lys-D-Ala-D-Ala)](n+1)-di-trans,octa-cis-undecaprenyl diphosphate + di-trans,octa-cis-undecaprenyl diphosphate + H(+)</text>
        <dbReference type="Rhea" id="RHEA:23708"/>
        <dbReference type="Rhea" id="RHEA-COMP:9602"/>
        <dbReference type="Rhea" id="RHEA-COMP:9603"/>
        <dbReference type="ChEBI" id="CHEBI:15378"/>
        <dbReference type="ChEBI" id="CHEBI:58405"/>
        <dbReference type="ChEBI" id="CHEBI:60033"/>
        <dbReference type="ChEBI" id="CHEBI:78435"/>
        <dbReference type="EC" id="2.4.99.28"/>
    </reaction>
</comment>
<evidence type="ECO:0000256" key="7">
    <source>
        <dbReference type="ARBA" id="ARBA00022989"/>
    </source>
</evidence>
<evidence type="ECO:0000256" key="8">
    <source>
        <dbReference type="ARBA" id="ARBA00023136"/>
    </source>
</evidence>
<organism evidence="17 18">
    <name type="scientific">Candidatus Andeanibacterium colombiense</name>
    <dbReference type="NCBI Taxonomy" id="3121345"/>
    <lineage>
        <taxon>Bacteria</taxon>
        <taxon>Pseudomonadati</taxon>
        <taxon>Pseudomonadota</taxon>
        <taxon>Alphaproteobacteria</taxon>
        <taxon>Sphingomonadales</taxon>
        <taxon>Sphingomonadaceae</taxon>
        <taxon>Candidatus Andeanibacterium</taxon>
    </lineage>
</organism>
<comment type="similarity">
    <text evidence="11">Belongs to the SEDS family. FtsW subfamily.</text>
</comment>
<evidence type="ECO:0000256" key="16">
    <source>
        <dbReference type="SAM" id="Phobius"/>
    </source>
</evidence>
<evidence type="ECO:0000256" key="6">
    <source>
        <dbReference type="ARBA" id="ARBA00022984"/>
    </source>
</evidence>
<evidence type="ECO:0000256" key="12">
    <source>
        <dbReference type="ARBA" id="ARBA00041185"/>
    </source>
</evidence>
<dbReference type="KEGG" id="acob:P0Y56_06975"/>
<feature type="transmembrane region" description="Helical" evidence="16">
    <location>
        <begin position="201"/>
        <end position="217"/>
    </location>
</feature>
<dbReference type="EC" id="2.4.99.28" evidence="14"/>
<feature type="transmembrane region" description="Helical" evidence="16">
    <location>
        <begin position="222"/>
        <end position="240"/>
    </location>
</feature>
<keyword evidence="5" id="KW-0133">Cell shape</keyword>
<dbReference type="GO" id="GO:0032153">
    <property type="term" value="C:cell division site"/>
    <property type="evidence" value="ECO:0007669"/>
    <property type="project" value="TreeGrafter"/>
</dbReference>
<feature type="transmembrane region" description="Helical" evidence="16">
    <location>
        <begin position="83"/>
        <end position="102"/>
    </location>
</feature>
<evidence type="ECO:0000256" key="9">
    <source>
        <dbReference type="ARBA" id="ARBA00032370"/>
    </source>
</evidence>
<evidence type="ECO:0000313" key="17">
    <source>
        <dbReference type="EMBL" id="WEK48030.1"/>
    </source>
</evidence>
<proteinExistence type="inferred from homology"/>
<dbReference type="GO" id="GO:0008955">
    <property type="term" value="F:peptidoglycan glycosyltransferase activity"/>
    <property type="evidence" value="ECO:0007669"/>
    <property type="project" value="UniProtKB-EC"/>
</dbReference>
<dbReference type="EMBL" id="CP119316">
    <property type="protein sequence ID" value="WEK48030.1"/>
    <property type="molecule type" value="Genomic_DNA"/>
</dbReference>
<sequence length="423" mass="46095">MSVPPAIPQPYVPRAGGGALVLQKPRRRLDKRSQLRIWWREIDRVLLVFVLALMAIGTVAVAVASPASARRLSTAAVKLDDLYFYWAHLRWQGLGLLVMLGVSMAPKEWARRGAVMLCAAMLLGLMLVPVVGSEVNGAKRWLHFGFNLQPSEFLKPAFAVTLAWILSWRVRDPRLPVIAIATGLVLLIAALLMAQPDFGSAILYLGTWFVLVLLSGIDLRRIGLLAGGGSVALAATYLLYDNARHRIDAFLGGGTAFDQVDLARRTLMAGGWTGSGIGLGIRKYSLPEAHTDYIFSVIGEEFGLLVCGLIVLIYLAIVVRVLVRLIEEEDLFTILSAAGLVSLIGGQAFINVLVNLQLFPSKGMTLPLVSYGGSSTIALCLTVGLMLALTRRNPYLSRDGFDWLALLPTPESEKVARPKRTKR</sequence>
<dbReference type="GO" id="GO:0051301">
    <property type="term" value="P:cell division"/>
    <property type="evidence" value="ECO:0007669"/>
    <property type="project" value="InterPro"/>
</dbReference>
<keyword evidence="4 16" id="KW-0812">Transmembrane</keyword>
<evidence type="ECO:0000256" key="10">
    <source>
        <dbReference type="ARBA" id="ARBA00033270"/>
    </source>
</evidence>
<dbReference type="PANTHER" id="PTHR30474">
    <property type="entry name" value="CELL CYCLE PROTEIN"/>
    <property type="match status" value="1"/>
</dbReference>
<dbReference type="GO" id="GO:0015648">
    <property type="term" value="F:lipid-linked peptidoglycan transporter activity"/>
    <property type="evidence" value="ECO:0007669"/>
    <property type="project" value="TreeGrafter"/>
</dbReference>
<name>A0AAJ5X594_9SPHN</name>
<keyword evidence="3" id="KW-0808">Transferase</keyword>
<feature type="transmembrane region" description="Helical" evidence="16">
    <location>
        <begin position="45"/>
        <end position="63"/>
    </location>
</feature>
<keyword evidence="6" id="KW-0573">Peptidoglycan synthesis</keyword>
<feature type="transmembrane region" description="Helical" evidence="16">
    <location>
        <begin position="114"/>
        <end position="133"/>
    </location>
</feature>
<evidence type="ECO:0000313" key="18">
    <source>
        <dbReference type="Proteomes" id="UP001218362"/>
    </source>
</evidence>
<accession>A0AAJ5X594</accession>
<protein>
    <recommendedName>
        <fullName evidence="12">Probable peptidoglycan glycosyltransferase FtsW</fullName>
        <ecNumber evidence="14">2.4.99.28</ecNumber>
    </recommendedName>
    <alternativeName>
        <fullName evidence="13">Cell division protein FtsW</fullName>
    </alternativeName>
    <alternativeName>
        <fullName evidence="10">Cell wall polymerase</fullName>
    </alternativeName>
    <alternativeName>
        <fullName evidence="9">Peptidoglycan polymerase</fullName>
    </alternativeName>
</protein>
<evidence type="ECO:0000256" key="11">
    <source>
        <dbReference type="ARBA" id="ARBA00038053"/>
    </source>
</evidence>
<evidence type="ECO:0000256" key="13">
    <source>
        <dbReference type="ARBA" id="ARBA00041418"/>
    </source>
</evidence>
<evidence type="ECO:0000256" key="2">
    <source>
        <dbReference type="ARBA" id="ARBA00022676"/>
    </source>
</evidence>
<keyword evidence="8 16" id="KW-0472">Membrane</keyword>
<dbReference type="InterPro" id="IPR001182">
    <property type="entry name" value="FtsW/RodA"/>
</dbReference>
<evidence type="ECO:0000256" key="5">
    <source>
        <dbReference type="ARBA" id="ARBA00022960"/>
    </source>
</evidence>
<reference evidence="17" key="1">
    <citation type="submission" date="2023-03" db="EMBL/GenBank/DDBJ databases">
        <title>Andean soil-derived lignocellulolytic bacterial consortium as a source of novel taxa and putative plastic-active enzymes.</title>
        <authorList>
            <person name="Diaz-Garcia L."/>
            <person name="Chuvochina M."/>
            <person name="Feuerriegel G."/>
            <person name="Bunk B."/>
            <person name="Sproer C."/>
            <person name="Streit W.R."/>
            <person name="Rodriguez L.M."/>
            <person name="Overmann J."/>
            <person name="Jimenez D.J."/>
        </authorList>
    </citation>
    <scope>NUCLEOTIDE SEQUENCE</scope>
    <source>
        <strain evidence="17">MAG 26</strain>
    </source>
</reference>
<comment type="subcellular location">
    <subcellularLocation>
        <location evidence="1">Membrane</location>
        <topology evidence="1">Multi-pass membrane protein</topology>
    </subcellularLocation>
</comment>
<feature type="transmembrane region" description="Helical" evidence="16">
    <location>
        <begin position="335"/>
        <end position="356"/>
    </location>
</feature>